<evidence type="ECO:0000313" key="4">
    <source>
        <dbReference type="EMBL" id="MCW8345416.1"/>
    </source>
</evidence>
<dbReference type="Gene3D" id="2.20.130.10">
    <property type="entry name" value="CAC2371-like domains"/>
    <property type="match status" value="1"/>
</dbReference>
<keyword evidence="5" id="KW-1185">Reference proteome</keyword>
<dbReference type="InterPro" id="IPR029063">
    <property type="entry name" value="SAM-dependent_MTases_sf"/>
</dbReference>
<name>A0A9X3CL79_9VIBR</name>
<evidence type="ECO:0000259" key="3">
    <source>
        <dbReference type="Pfam" id="PF13649"/>
    </source>
</evidence>
<dbReference type="Gene3D" id="3.40.50.150">
    <property type="entry name" value="Vaccinia Virus protein VP39"/>
    <property type="match status" value="1"/>
</dbReference>
<dbReference type="PANTHER" id="PTHR43861">
    <property type="entry name" value="TRANS-ACONITATE 2-METHYLTRANSFERASE-RELATED"/>
    <property type="match status" value="1"/>
</dbReference>
<evidence type="ECO:0000256" key="2">
    <source>
        <dbReference type="ARBA" id="ARBA00022679"/>
    </source>
</evidence>
<dbReference type="AlphaFoldDB" id="A0A9X3CL79"/>
<dbReference type="CDD" id="cd02440">
    <property type="entry name" value="AdoMet_MTases"/>
    <property type="match status" value="1"/>
</dbReference>
<proteinExistence type="predicted"/>
<feature type="domain" description="Methyltransferase" evidence="3">
    <location>
        <begin position="45"/>
        <end position="135"/>
    </location>
</feature>
<gene>
    <name evidence="4" type="ORF">MD535_05140</name>
</gene>
<dbReference type="RefSeq" id="WP_265673857.1">
    <property type="nucleotide sequence ID" value="NZ_JAKRRY010000004.1"/>
</dbReference>
<dbReference type="Pfam" id="PF13649">
    <property type="entry name" value="Methyltransf_25"/>
    <property type="match status" value="1"/>
</dbReference>
<accession>A0A9X3CL79</accession>
<protein>
    <submittedName>
        <fullName evidence="4">Class I SAM-dependent methyltransferase</fullName>
    </submittedName>
</protein>
<dbReference type="GO" id="GO:0008168">
    <property type="term" value="F:methyltransferase activity"/>
    <property type="evidence" value="ECO:0007669"/>
    <property type="project" value="UniProtKB-KW"/>
</dbReference>
<dbReference type="EMBL" id="JAKRRY010000004">
    <property type="protein sequence ID" value="MCW8345416.1"/>
    <property type="molecule type" value="Genomic_DNA"/>
</dbReference>
<comment type="caution">
    <text evidence="4">The sequence shown here is derived from an EMBL/GenBank/DDBJ whole genome shotgun (WGS) entry which is preliminary data.</text>
</comment>
<sequence>MSANALYTDLSHYYDLMCADIDYQSQSHCVQRLHQIFGNSGKSHLDLACGTGPHVRHFIDFGYQSSGLDINQPMLDIAAQRCPEARFTVQNMSDFDAAQPLDLITCFLYSIHYCDGLKKLQDCISSVFKALNSGGVFCFNVVDRLKIDNRSFVKHATQHQGETFSFRSGWHYAGEGEKQLLKLNIEKADGQKTQVWQDEHPMVAFTIEEISAMLKPWFEVHIFEHDYDKILPWDQRSGNAIIVCVKA</sequence>
<dbReference type="GO" id="GO:0032259">
    <property type="term" value="P:methylation"/>
    <property type="evidence" value="ECO:0007669"/>
    <property type="project" value="UniProtKB-KW"/>
</dbReference>
<dbReference type="Proteomes" id="UP001155587">
    <property type="component" value="Unassembled WGS sequence"/>
</dbReference>
<dbReference type="PANTHER" id="PTHR43861:SF1">
    <property type="entry name" value="TRANS-ACONITATE 2-METHYLTRANSFERASE"/>
    <property type="match status" value="1"/>
</dbReference>
<keyword evidence="2" id="KW-0808">Transferase</keyword>
<keyword evidence="1 4" id="KW-0489">Methyltransferase</keyword>
<evidence type="ECO:0000313" key="5">
    <source>
        <dbReference type="Proteomes" id="UP001155587"/>
    </source>
</evidence>
<dbReference type="SUPFAM" id="SSF53335">
    <property type="entry name" value="S-adenosyl-L-methionine-dependent methyltransferases"/>
    <property type="match status" value="1"/>
</dbReference>
<organism evidence="4 5">
    <name type="scientific">Vibrio qingdaonensis</name>
    <dbReference type="NCBI Taxonomy" id="2829491"/>
    <lineage>
        <taxon>Bacteria</taxon>
        <taxon>Pseudomonadati</taxon>
        <taxon>Pseudomonadota</taxon>
        <taxon>Gammaproteobacteria</taxon>
        <taxon>Vibrionales</taxon>
        <taxon>Vibrionaceae</taxon>
        <taxon>Vibrio</taxon>
    </lineage>
</organism>
<dbReference type="InterPro" id="IPR041698">
    <property type="entry name" value="Methyltransf_25"/>
</dbReference>
<reference evidence="4" key="1">
    <citation type="submission" date="2022-02" db="EMBL/GenBank/DDBJ databases">
        <title>Vibrio sp. nov, a new bacterium isolated from seawater.</title>
        <authorList>
            <person name="Yuan Y."/>
        </authorList>
    </citation>
    <scope>NUCLEOTIDE SEQUENCE</scope>
    <source>
        <strain evidence="4">ZSDZ65</strain>
    </source>
</reference>
<evidence type="ECO:0000256" key="1">
    <source>
        <dbReference type="ARBA" id="ARBA00022603"/>
    </source>
</evidence>